<dbReference type="EMBL" id="CP035758">
    <property type="protein sequence ID" value="QBD82024.1"/>
    <property type="molecule type" value="Genomic_DNA"/>
</dbReference>
<dbReference type="OrthoDB" id="9779418at2"/>
<protein>
    <recommendedName>
        <fullName evidence="4">Phosphodiesterase</fullName>
    </recommendedName>
</protein>
<sequence length="557" mass="62832">MGTKVLVIGLDGATPELVDRWVEEGKLPNLKRIMQNGVYGKLKSVYPPISPAAWTTFATGYNPGKHGVYDFRDYDNKRYSCFADTIVDSHAFAGKTFWDVIGAAGQKVGVITVPCTYPAWPVNGIMVSGYPTPDTGKNYTYPPDLSTAIPPLVGDAAFFKSATGHVLLKEMNRLLHLSFDVSIEQMKKDDYGFFVLVVGATDRAHHDWWKYIDPEHPAYTEEDAKQYGNLIEEVYKCSDECVGKFLDAIDEDTTVIVMSDHGGGSHPKYYFNANYVLRTLNLLQPNTRTNKKQGGLKAAFKKFYRTKIRRFAYLEKVYRSLPASLKKIATNIDSQNMMNLDSIDWKRTKAYRFPMYPPVEGIMINVAGRQPEGCVQPGEEYEAIRTRILDEMRSLRDPETGEPIVIEAYRREELYHGERLEMAPDIILVTQDRYKGGTDVDKLISEVPLDVISKLSGVHRMNGIIIAQGPHMRKNAILENANIIDVAPTVLYALDMPIPTDMDGKPLSGLFEETHLNESAASYSEERTFDNSEDDEYGYTEEEEESVRLKLEALGYL</sequence>
<reference evidence="2 3" key="1">
    <citation type="submission" date="2019-01" db="EMBL/GenBank/DDBJ databases">
        <title>Ktedonosporobacter rubrisoli SCAWS-G2.</title>
        <authorList>
            <person name="Huang Y."/>
            <person name="Yan B."/>
        </authorList>
    </citation>
    <scope>NUCLEOTIDE SEQUENCE [LARGE SCALE GENOMIC DNA]</scope>
    <source>
        <strain evidence="2 3">SCAWS-G2</strain>
    </source>
</reference>
<dbReference type="KEGG" id="kbs:EPA93_41020"/>
<proteinExistence type="predicted"/>
<dbReference type="PANTHER" id="PTHR10151">
    <property type="entry name" value="ECTONUCLEOTIDE PYROPHOSPHATASE/PHOSPHODIESTERASE"/>
    <property type="match status" value="1"/>
</dbReference>
<feature type="region of interest" description="Disordered" evidence="1">
    <location>
        <begin position="521"/>
        <end position="544"/>
    </location>
</feature>
<dbReference type="InterPro" id="IPR017850">
    <property type="entry name" value="Alkaline_phosphatase_core_sf"/>
</dbReference>
<name>A0A4P6K1P9_KTERU</name>
<evidence type="ECO:0008006" key="4">
    <source>
        <dbReference type="Google" id="ProtNLM"/>
    </source>
</evidence>
<dbReference type="Gene3D" id="3.40.720.10">
    <property type="entry name" value="Alkaline Phosphatase, subunit A"/>
    <property type="match status" value="2"/>
</dbReference>
<keyword evidence="3" id="KW-1185">Reference proteome</keyword>
<dbReference type="RefSeq" id="WP_129893084.1">
    <property type="nucleotide sequence ID" value="NZ_CP035758.1"/>
</dbReference>
<organism evidence="2 3">
    <name type="scientific">Ktedonosporobacter rubrisoli</name>
    <dbReference type="NCBI Taxonomy" id="2509675"/>
    <lineage>
        <taxon>Bacteria</taxon>
        <taxon>Bacillati</taxon>
        <taxon>Chloroflexota</taxon>
        <taxon>Ktedonobacteria</taxon>
        <taxon>Ktedonobacterales</taxon>
        <taxon>Ktedonosporobacteraceae</taxon>
        <taxon>Ktedonosporobacter</taxon>
    </lineage>
</organism>
<dbReference type="InterPro" id="IPR002591">
    <property type="entry name" value="Phosphodiest/P_Trfase"/>
</dbReference>
<accession>A0A4P6K1P9</accession>
<evidence type="ECO:0000313" key="2">
    <source>
        <dbReference type="EMBL" id="QBD82024.1"/>
    </source>
</evidence>
<evidence type="ECO:0000256" key="1">
    <source>
        <dbReference type="SAM" id="MobiDB-lite"/>
    </source>
</evidence>
<feature type="compositionally biased region" description="Acidic residues" evidence="1">
    <location>
        <begin position="531"/>
        <end position="544"/>
    </location>
</feature>
<gene>
    <name evidence="2" type="ORF">EPA93_41020</name>
</gene>
<dbReference type="GO" id="GO:0016787">
    <property type="term" value="F:hydrolase activity"/>
    <property type="evidence" value="ECO:0007669"/>
    <property type="project" value="UniProtKB-ARBA"/>
</dbReference>
<dbReference type="Proteomes" id="UP000290365">
    <property type="component" value="Chromosome"/>
</dbReference>
<dbReference type="SUPFAM" id="SSF53649">
    <property type="entry name" value="Alkaline phosphatase-like"/>
    <property type="match status" value="1"/>
</dbReference>
<dbReference type="PANTHER" id="PTHR10151:SF120">
    <property type="entry name" value="BIS(5'-ADENOSYL)-TRIPHOSPHATASE"/>
    <property type="match status" value="1"/>
</dbReference>
<dbReference type="Pfam" id="PF01663">
    <property type="entry name" value="Phosphodiest"/>
    <property type="match status" value="1"/>
</dbReference>
<evidence type="ECO:0000313" key="3">
    <source>
        <dbReference type="Proteomes" id="UP000290365"/>
    </source>
</evidence>
<dbReference type="AlphaFoldDB" id="A0A4P6K1P9"/>